<dbReference type="eggNOG" id="KOG3918">
    <property type="taxonomic scope" value="Eukaryota"/>
</dbReference>
<keyword evidence="4" id="KW-0812">Transmembrane</keyword>
<dbReference type="GO" id="GO:0005794">
    <property type="term" value="C:Golgi apparatus"/>
    <property type="evidence" value="ECO:0007669"/>
    <property type="project" value="TreeGrafter"/>
</dbReference>
<evidence type="ECO:0008006" key="10">
    <source>
        <dbReference type="Google" id="ProtNLM"/>
    </source>
</evidence>
<dbReference type="InterPro" id="IPR018937">
    <property type="entry name" value="MMgT"/>
</dbReference>
<evidence type="ECO:0000256" key="1">
    <source>
        <dbReference type="ARBA" id="ARBA00004477"/>
    </source>
</evidence>
<dbReference type="EMBL" id="DS022304">
    <property type="protein sequence ID" value="OAJ40374.1"/>
    <property type="molecule type" value="Genomic_DNA"/>
</dbReference>
<evidence type="ECO:0000256" key="6">
    <source>
        <dbReference type="ARBA" id="ARBA00022989"/>
    </source>
</evidence>
<keyword evidence="6" id="KW-1133">Transmembrane helix</keyword>
<keyword evidence="5" id="KW-0256">Endoplasmic reticulum</keyword>
<evidence type="ECO:0000313" key="9">
    <source>
        <dbReference type="Proteomes" id="UP000077115"/>
    </source>
</evidence>
<accession>A0A177WL15</accession>
<reference evidence="8 9" key="2">
    <citation type="submission" date="2016-05" db="EMBL/GenBank/DDBJ databases">
        <title>Lineage-specific infection strategies underlie the spectrum of fungal disease in amphibians.</title>
        <authorList>
            <person name="Cuomo C.A."/>
            <person name="Farrer R.A."/>
            <person name="James T."/>
            <person name="Longcore J."/>
            <person name="Birren B."/>
        </authorList>
    </citation>
    <scope>NUCLEOTIDE SEQUENCE [LARGE SCALE GENOMIC DNA]</scope>
    <source>
        <strain evidence="8 9">JEL423</strain>
    </source>
</reference>
<protein>
    <recommendedName>
        <fullName evidence="10">Membrane magnesium transporter</fullName>
    </recommendedName>
</protein>
<comment type="subcellular location">
    <subcellularLocation>
        <location evidence="1">Endoplasmic reticulum membrane</location>
        <topology evidence="1">Multi-pass membrane protein</topology>
    </subcellularLocation>
</comment>
<comment type="similarity">
    <text evidence="2">Belongs to the membrane magnesium transporter (TC 1.A.67) family.</text>
</comment>
<dbReference type="GO" id="GO:0005886">
    <property type="term" value="C:plasma membrane"/>
    <property type="evidence" value="ECO:0007669"/>
    <property type="project" value="TreeGrafter"/>
</dbReference>
<name>A0A177WL15_BATDL</name>
<evidence type="ECO:0000313" key="8">
    <source>
        <dbReference type="EMBL" id="OAJ40374.1"/>
    </source>
</evidence>
<dbReference type="GO" id="GO:0022890">
    <property type="term" value="F:inorganic cation transmembrane transporter activity"/>
    <property type="evidence" value="ECO:0007669"/>
    <property type="project" value="TreeGrafter"/>
</dbReference>
<evidence type="ECO:0000256" key="3">
    <source>
        <dbReference type="ARBA" id="ARBA00011276"/>
    </source>
</evidence>
<dbReference type="Proteomes" id="UP000077115">
    <property type="component" value="Unassembled WGS sequence"/>
</dbReference>
<keyword evidence="7" id="KW-0472">Membrane</keyword>
<comment type="subunit">
    <text evidence="3">Component of the ER membrane protein complex (EMC).</text>
</comment>
<dbReference type="Pfam" id="PF10270">
    <property type="entry name" value="MMgT"/>
    <property type="match status" value="1"/>
</dbReference>
<proteinExistence type="inferred from homology"/>
<evidence type="ECO:0000256" key="5">
    <source>
        <dbReference type="ARBA" id="ARBA00022824"/>
    </source>
</evidence>
<evidence type="ECO:0000256" key="2">
    <source>
        <dbReference type="ARBA" id="ARBA00006109"/>
    </source>
</evidence>
<dbReference type="GO" id="GO:0072546">
    <property type="term" value="C:EMC complex"/>
    <property type="evidence" value="ECO:0007669"/>
    <property type="project" value="TreeGrafter"/>
</dbReference>
<sequence length="103" mass="11155">MPSILACLLFSAGIILLLHAGYSAINHFAYLKTIGKHDSNLPTDIIFEILVSIVVFSQGAVMVAGDLKPISLQLELSQKTMDWVDATPGFKIVNHRGSALFAE</sequence>
<dbReference type="PANTHER" id="PTHR21181">
    <property type="match status" value="1"/>
</dbReference>
<dbReference type="AlphaFoldDB" id="A0A177WL15"/>
<dbReference type="PANTHER" id="PTHR21181:SF7">
    <property type="entry name" value="ER MEMBRANE PROTEIN COMPLEX SUBUNIT 5"/>
    <property type="match status" value="1"/>
</dbReference>
<dbReference type="VEuPathDB" id="FungiDB:BDEG_24119"/>
<reference evidence="8 9" key="1">
    <citation type="submission" date="2006-10" db="EMBL/GenBank/DDBJ databases">
        <title>The Genome Sequence of Batrachochytrium dendrobatidis JEL423.</title>
        <authorList>
            <consortium name="The Broad Institute Genome Sequencing Platform"/>
            <person name="Birren B."/>
            <person name="Lander E."/>
            <person name="Galagan J."/>
            <person name="Cuomo C."/>
            <person name="Devon K."/>
            <person name="Jaffe D."/>
            <person name="Butler J."/>
            <person name="Alvarez P."/>
            <person name="Gnerre S."/>
            <person name="Grabherr M."/>
            <person name="Kleber M."/>
            <person name="Mauceli E."/>
            <person name="Brockman W."/>
            <person name="Young S."/>
            <person name="LaButti K."/>
            <person name="Sykes S."/>
            <person name="DeCaprio D."/>
            <person name="Crawford M."/>
            <person name="Koehrsen M."/>
            <person name="Engels R."/>
            <person name="Montgomery P."/>
            <person name="Pearson M."/>
            <person name="Howarth C."/>
            <person name="Larson L."/>
            <person name="White J."/>
            <person name="O'Leary S."/>
            <person name="Kodira C."/>
            <person name="Zeng Q."/>
            <person name="Yandava C."/>
            <person name="Alvarado L."/>
            <person name="Longcore J."/>
            <person name="James T."/>
        </authorList>
    </citation>
    <scope>NUCLEOTIDE SEQUENCE [LARGE SCALE GENOMIC DNA]</scope>
    <source>
        <strain evidence="8 9">JEL423</strain>
    </source>
</reference>
<gene>
    <name evidence="8" type="ORF">BDEG_24119</name>
</gene>
<evidence type="ECO:0000256" key="7">
    <source>
        <dbReference type="ARBA" id="ARBA00023136"/>
    </source>
</evidence>
<dbReference type="OrthoDB" id="44756at2759"/>
<dbReference type="GO" id="GO:0005769">
    <property type="term" value="C:early endosome"/>
    <property type="evidence" value="ECO:0007669"/>
    <property type="project" value="TreeGrafter"/>
</dbReference>
<evidence type="ECO:0000256" key="4">
    <source>
        <dbReference type="ARBA" id="ARBA00022692"/>
    </source>
</evidence>
<dbReference type="STRING" id="403673.A0A177WL15"/>
<organism evidence="8 9">
    <name type="scientific">Batrachochytrium dendrobatidis (strain JEL423)</name>
    <dbReference type="NCBI Taxonomy" id="403673"/>
    <lineage>
        <taxon>Eukaryota</taxon>
        <taxon>Fungi</taxon>
        <taxon>Fungi incertae sedis</taxon>
        <taxon>Chytridiomycota</taxon>
        <taxon>Chytridiomycota incertae sedis</taxon>
        <taxon>Chytridiomycetes</taxon>
        <taxon>Rhizophydiales</taxon>
        <taxon>Rhizophydiales incertae sedis</taxon>
        <taxon>Batrachochytrium</taxon>
    </lineage>
</organism>